<reference evidence="6" key="1">
    <citation type="journal article" date="2024" name="Toxins">
        <title>Genome Sequence Analysis of Native Xenorhabdus Strains Isolated from Entomopathogenic Nematodes in Argentina.</title>
        <authorList>
            <person name="Palma L."/>
            <person name="Frizzo L."/>
            <person name="Kaiser S."/>
            <person name="Berry C."/>
            <person name="Caballero P."/>
            <person name="Bode H.B."/>
            <person name="Del Valle E.E."/>
        </authorList>
    </citation>
    <scope>NUCLEOTIDE SEQUENCE [LARGE SCALE GENOMIC DNA]</scope>
    <source>
        <strain evidence="6">12</strain>
    </source>
</reference>
<evidence type="ECO:0000313" key="5">
    <source>
        <dbReference type="EMBL" id="MDX7989287.1"/>
    </source>
</evidence>
<keyword evidence="3" id="KW-0804">Transcription</keyword>
<dbReference type="PANTHER" id="PTHR40661">
    <property type="match status" value="1"/>
</dbReference>
<feature type="domain" description="HTH cro/C1-type" evidence="4">
    <location>
        <begin position="11"/>
        <end position="65"/>
    </location>
</feature>
<evidence type="ECO:0000256" key="2">
    <source>
        <dbReference type="ARBA" id="ARBA00023125"/>
    </source>
</evidence>
<dbReference type="PANTHER" id="PTHR40661:SF3">
    <property type="entry name" value="FELS-1 PROPHAGE TRANSCRIPTIONAL REGULATOR"/>
    <property type="match status" value="1"/>
</dbReference>
<dbReference type="SMART" id="SM00530">
    <property type="entry name" value="HTH_XRE"/>
    <property type="match status" value="1"/>
</dbReference>
<comment type="caution">
    <text evidence="5">The sequence shown here is derived from an EMBL/GenBank/DDBJ whole genome shotgun (WGS) entry which is preliminary data.</text>
</comment>
<dbReference type="InterPro" id="IPR036286">
    <property type="entry name" value="LexA/Signal_pep-like_sf"/>
</dbReference>
<dbReference type="SUPFAM" id="SSF47413">
    <property type="entry name" value="lambda repressor-like DNA-binding domains"/>
    <property type="match status" value="1"/>
</dbReference>
<protein>
    <submittedName>
        <fullName evidence="5">Helix-turn-helix domain-containing protein</fullName>
    </submittedName>
</protein>
<name>A0ABU4SEQ3_9GAMM</name>
<evidence type="ECO:0000313" key="6">
    <source>
        <dbReference type="Proteomes" id="UP001271890"/>
    </source>
</evidence>
<dbReference type="PROSITE" id="PS50943">
    <property type="entry name" value="HTH_CROC1"/>
    <property type="match status" value="1"/>
</dbReference>
<sequence length="262" mass="28762">MKIDDYFKTRISLARQAANLTQGELADKVGVVRRQIAAYEAGDSKPRDKVLTNLATVLGTSSEWLAVGVGEEPNIGDIRKTVTLPEIPLYTAPGTTSPNKFYDADGNIIASPDGFIVAPLDASESAFAIKLHGDSMHSAHSPSFPHNSIITFEPATYANDRDFVLCGYGDSTFSFRQLIIEQGVIYLNSLNSQYINYPLGDDFKILGIAIHAQLPIPRNSQPIFAPPLWKDITSIVGKKNDINKRLDKIESMLEQLLNKKAP</sequence>
<dbReference type="Gene3D" id="2.10.109.10">
    <property type="entry name" value="Umud Fragment, subunit A"/>
    <property type="match status" value="1"/>
</dbReference>
<dbReference type="RefSeq" id="WP_319931654.1">
    <property type="nucleotide sequence ID" value="NZ_VCDN01000118.1"/>
</dbReference>
<evidence type="ECO:0000256" key="1">
    <source>
        <dbReference type="ARBA" id="ARBA00023015"/>
    </source>
</evidence>
<dbReference type="Proteomes" id="UP001271890">
    <property type="component" value="Unassembled WGS sequence"/>
</dbReference>
<dbReference type="Pfam" id="PF01381">
    <property type="entry name" value="HTH_3"/>
    <property type="match status" value="1"/>
</dbReference>
<organism evidence="5 6">
    <name type="scientific">Xenorhabdus santafensis</name>
    <dbReference type="NCBI Taxonomy" id="2582833"/>
    <lineage>
        <taxon>Bacteria</taxon>
        <taxon>Pseudomonadati</taxon>
        <taxon>Pseudomonadota</taxon>
        <taxon>Gammaproteobacteria</taxon>
        <taxon>Enterobacterales</taxon>
        <taxon>Morganellaceae</taxon>
        <taxon>Xenorhabdus</taxon>
    </lineage>
</organism>
<dbReference type="InterPro" id="IPR039418">
    <property type="entry name" value="LexA-like"/>
</dbReference>
<keyword evidence="1" id="KW-0805">Transcription regulation</keyword>
<dbReference type="Gene3D" id="1.10.260.40">
    <property type="entry name" value="lambda repressor-like DNA-binding domains"/>
    <property type="match status" value="1"/>
</dbReference>
<keyword evidence="6" id="KW-1185">Reference proteome</keyword>
<dbReference type="InterPro" id="IPR001387">
    <property type="entry name" value="Cro/C1-type_HTH"/>
</dbReference>
<dbReference type="Pfam" id="PF00717">
    <property type="entry name" value="Peptidase_S24"/>
    <property type="match status" value="1"/>
</dbReference>
<keyword evidence="2" id="KW-0238">DNA-binding</keyword>
<dbReference type="SUPFAM" id="SSF51306">
    <property type="entry name" value="LexA/Signal peptidase"/>
    <property type="match status" value="1"/>
</dbReference>
<accession>A0ABU4SEQ3</accession>
<dbReference type="CDD" id="cd00093">
    <property type="entry name" value="HTH_XRE"/>
    <property type="match status" value="1"/>
</dbReference>
<gene>
    <name evidence="5" type="ORF">FE392_18600</name>
</gene>
<evidence type="ECO:0000256" key="3">
    <source>
        <dbReference type="ARBA" id="ARBA00023163"/>
    </source>
</evidence>
<proteinExistence type="predicted"/>
<dbReference type="InterPro" id="IPR015927">
    <property type="entry name" value="Peptidase_S24_S26A/B/C"/>
</dbReference>
<evidence type="ECO:0000259" key="4">
    <source>
        <dbReference type="PROSITE" id="PS50943"/>
    </source>
</evidence>
<dbReference type="CDD" id="cd06529">
    <property type="entry name" value="S24_LexA-like"/>
    <property type="match status" value="1"/>
</dbReference>
<dbReference type="InterPro" id="IPR010982">
    <property type="entry name" value="Lambda_DNA-bd_dom_sf"/>
</dbReference>
<dbReference type="EMBL" id="VCDN01000118">
    <property type="protein sequence ID" value="MDX7989287.1"/>
    <property type="molecule type" value="Genomic_DNA"/>
</dbReference>